<dbReference type="EMBL" id="VLLI01000003">
    <property type="protein sequence ID" value="TWJ02248.1"/>
    <property type="molecule type" value="Genomic_DNA"/>
</dbReference>
<dbReference type="OrthoDB" id="877719at2"/>
<dbReference type="AlphaFoldDB" id="A0A562U937"/>
<dbReference type="RefSeq" id="WP_144910644.1">
    <property type="nucleotide sequence ID" value="NZ_VLLI01000003.1"/>
</dbReference>
<proteinExistence type="predicted"/>
<keyword evidence="2" id="KW-1185">Reference proteome</keyword>
<organism evidence="1 2">
    <name type="scientific">Mucilaginibacter frigoritolerans</name>
    <dbReference type="NCBI Taxonomy" id="652788"/>
    <lineage>
        <taxon>Bacteria</taxon>
        <taxon>Pseudomonadati</taxon>
        <taxon>Bacteroidota</taxon>
        <taxon>Sphingobacteriia</taxon>
        <taxon>Sphingobacteriales</taxon>
        <taxon>Sphingobacteriaceae</taxon>
        <taxon>Mucilaginibacter</taxon>
    </lineage>
</organism>
<name>A0A562U937_9SPHI</name>
<gene>
    <name evidence="1" type="ORF">JN11_01220</name>
</gene>
<accession>A0A562U937</accession>
<reference evidence="1 2" key="1">
    <citation type="submission" date="2019-07" db="EMBL/GenBank/DDBJ databases">
        <title>Genomic Encyclopedia of Archaeal and Bacterial Type Strains, Phase II (KMG-II): from individual species to whole genera.</title>
        <authorList>
            <person name="Goeker M."/>
        </authorList>
    </citation>
    <scope>NUCLEOTIDE SEQUENCE [LARGE SCALE GENOMIC DNA]</scope>
    <source>
        <strain evidence="1 2">ATCC BAA-1854</strain>
    </source>
</reference>
<sequence length="259" mass="29654">MKKLFILIIGIFIISDSFSQTPKVIEADLLQSFKKIDYWSQKKGDTTVNADDKLAEANDVFGKKLEEVTKKYPSTLSAPFNLLKKEHLDIFTSDDELFRIYSWETWMGGTMRDFANVIQYSTGQKTESILLTSSEDTYVPFYSSLYTFKTGNKTYYLGVYGGIYSTKDVGSGIKVFAITNGKLDDNVKLIKTQTGLKNKIYYDYDFLSVVDIAFNARPKITFDKASQTIHIPLVNENGQVTHKYIVYKFTGQYFERVKN</sequence>
<evidence type="ECO:0000313" key="1">
    <source>
        <dbReference type="EMBL" id="TWJ02248.1"/>
    </source>
</evidence>
<evidence type="ECO:0000313" key="2">
    <source>
        <dbReference type="Proteomes" id="UP000317010"/>
    </source>
</evidence>
<dbReference type="Proteomes" id="UP000317010">
    <property type="component" value="Unassembled WGS sequence"/>
</dbReference>
<protein>
    <submittedName>
        <fullName evidence="1">Uncharacterized protein</fullName>
    </submittedName>
</protein>
<comment type="caution">
    <text evidence="1">The sequence shown here is derived from an EMBL/GenBank/DDBJ whole genome shotgun (WGS) entry which is preliminary data.</text>
</comment>